<evidence type="ECO:0000313" key="11">
    <source>
        <dbReference type="EMBL" id="PLW78650.1"/>
    </source>
</evidence>
<evidence type="ECO:0000256" key="4">
    <source>
        <dbReference type="ARBA" id="ARBA00022519"/>
    </source>
</evidence>
<comment type="function">
    <text evidence="9">Part of the tripartite ATP-independent periplasmic (TRAP) transport system.</text>
</comment>
<dbReference type="Proteomes" id="UP000234881">
    <property type="component" value="Unassembled WGS sequence"/>
</dbReference>
<comment type="subcellular location">
    <subcellularLocation>
        <location evidence="1 9">Cell inner membrane</location>
        <topology evidence="1 9">Multi-pass membrane protein</topology>
    </subcellularLocation>
</comment>
<evidence type="ECO:0000256" key="7">
    <source>
        <dbReference type="ARBA" id="ARBA00023136"/>
    </source>
</evidence>
<reference evidence="11 12" key="1">
    <citation type="submission" date="2018-01" db="EMBL/GenBank/DDBJ databases">
        <title>The draft genome sequence of Cohaesibacter sp. H1304.</title>
        <authorList>
            <person name="Wang N.-N."/>
            <person name="Du Z.-J."/>
        </authorList>
    </citation>
    <scope>NUCLEOTIDE SEQUENCE [LARGE SCALE GENOMIC DNA]</scope>
    <source>
        <strain evidence="11 12">H1304</strain>
    </source>
</reference>
<name>A0A2N5XVY5_9HYPH</name>
<evidence type="ECO:0000256" key="3">
    <source>
        <dbReference type="ARBA" id="ARBA00022475"/>
    </source>
</evidence>
<gene>
    <name evidence="11" type="ORF">C0081_03445</name>
</gene>
<keyword evidence="4 9" id="KW-0997">Cell inner membrane</keyword>
<evidence type="ECO:0000259" key="10">
    <source>
        <dbReference type="Pfam" id="PF04290"/>
    </source>
</evidence>
<proteinExistence type="inferred from homology"/>
<dbReference type="PANTHER" id="PTHR35011">
    <property type="entry name" value="2,3-DIKETO-L-GULONATE TRAP TRANSPORTER SMALL PERMEASE PROTEIN YIAM"/>
    <property type="match status" value="1"/>
</dbReference>
<accession>A0A2N5XVY5</accession>
<evidence type="ECO:0000256" key="5">
    <source>
        <dbReference type="ARBA" id="ARBA00022692"/>
    </source>
</evidence>
<dbReference type="Pfam" id="PF04290">
    <property type="entry name" value="DctQ"/>
    <property type="match status" value="1"/>
</dbReference>
<evidence type="ECO:0000256" key="9">
    <source>
        <dbReference type="RuleBase" id="RU369079"/>
    </source>
</evidence>
<protein>
    <recommendedName>
        <fullName evidence="9">TRAP transporter small permease protein</fullName>
    </recommendedName>
</protein>
<comment type="subunit">
    <text evidence="9">The complex comprises the extracytoplasmic solute receptor protein and the two transmembrane proteins.</text>
</comment>
<evidence type="ECO:0000256" key="2">
    <source>
        <dbReference type="ARBA" id="ARBA00022448"/>
    </source>
</evidence>
<organism evidence="11 12">
    <name type="scientific">Cohaesibacter celericrescens</name>
    <dbReference type="NCBI Taxonomy" id="2067669"/>
    <lineage>
        <taxon>Bacteria</taxon>
        <taxon>Pseudomonadati</taxon>
        <taxon>Pseudomonadota</taxon>
        <taxon>Alphaproteobacteria</taxon>
        <taxon>Hyphomicrobiales</taxon>
        <taxon>Cohaesibacteraceae</taxon>
    </lineage>
</organism>
<sequence>MEAIFKFLRKFLFGISVAAMLVMLTIIFAQVVTRYIFGFSFEWTEELARFLFVWVVFLGSALIMGEDGHLAVELLPRLLKDKTPGILLSLFINACGYVFIFLLIIQGWKMTTTMTFQTSPGLGISMSYVYAIMPVSGILMLMYHVKDTISIFRHFTHGRSDPKTVDQQPIISAD</sequence>
<feature type="transmembrane region" description="Helical" evidence="9">
    <location>
        <begin position="86"/>
        <end position="108"/>
    </location>
</feature>
<dbReference type="GO" id="GO:0015740">
    <property type="term" value="P:C4-dicarboxylate transport"/>
    <property type="evidence" value="ECO:0007669"/>
    <property type="project" value="TreeGrafter"/>
</dbReference>
<dbReference type="InterPro" id="IPR055348">
    <property type="entry name" value="DctQ"/>
</dbReference>
<dbReference type="OrthoDB" id="8449485at2"/>
<keyword evidence="5 9" id="KW-0812">Transmembrane</keyword>
<dbReference type="EMBL" id="PKUQ01000002">
    <property type="protein sequence ID" value="PLW78650.1"/>
    <property type="molecule type" value="Genomic_DNA"/>
</dbReference>
<dbReference type="GO" id="GO:0005886">
    <property type="term" value="C:plasma membrane"/>
    <property type="evidence" value="ECO:0007669"/>
    <property type="project" value="UniProtKB-SubCell"/>
</dbReference>
<keyword evidence="6 9" id="KW-1133">Transmembrane helix</keyword>
<evidence type="ECO:0000256" key="1">
    <source>
        <dbReference type="ARBA" id="ARBA00004429"/>
    </source>
</evidence>
<evidence type="ECO:0000313" key="12">
    <source>
        <dbReference type="Proteomes" id="UP000234881"/>
    </source>
</evidence>
<feature type="transmembrane region" description="Helical" evidence="9">
    <location>
        <begin position="128"/>
        <end position="145"/>
    </location>
</feature>
<keyword evidence="7 9" id="KW-0472">Membrane</keyword>
<evidence type="ECO:0000256" key="6">
    <source>
        <dbReference type="ARBA" id="ARBA00022989"/>
    </source>
</evidence>
<dbReference type="PANTHER" id="PTHR35011:SF2">
    <property type="entry name" value="2,3-DIKETO-L-GULONATE TRAP TRANSPORTER SMALL PERMEASE PROTEIN YIAM"/>
    <property type="match status" value="1"/>
</dbReference>
<keyword evidence="12" id="KW-1185">Reference proteome</keyword>
<dbReference type="RefSeq" id="WP_101532415.1">
    <property type="nucleotide sequence ID" value="NZ_JBFHIU010000137.1"/>
</dbReference>
<dbReference type="GO" id="GO:0022857">
    <property type="term" value="F:transmembrane transporter activity"/>
    <property type="evidence" value="ECO:0007669"/>
    <property type="project" value="UniProtKB-UniRule"/>
</dbReference>
<dbReference type="AlphaFoldDB" id="A0A2N5XVY5"/>
<comment type="caution">
    <text evidence="11">The sequence shown here is derived from an EMBL/GenBank/DDBJ whole genome shotgun (WGS) entry which is preliminary data.</text>
</comment>
<dbReference type="InterPro" id="IPR007387">
    <property type="entry name" value="TRAP_DctQ"/>
</dbReference>
<comment type="similarity">
    <text evidence="8 9">Belongs to the TRAP transporter small permease family.</text>
</comment>
<keyword evidence="2 9" id="KW-0813">Transport</keyword>
<evidence type="ECO:0000256" key="8">
    <source>
        <dbReference type="ARBA" id="ARBA00038436"/>
    </source>
</evidence>
<feature type="domain" description="Tripartite ATP-independent periplasmic transporters DctQ component" evidence="10">
    <location>
        <begin position="23"/>
        <end position="153"/>
    </location>
</feature>
<feature type="transmembrane region" description="Helical" evidence="9">
    <location>
        <begin position="12"/>
        <end position="35"/>
    </location>
</feature>
<feature type="transmembrane region" description="Helical" evidence="9">
    <location>
        <begin position="47"/>
        <end position="65"/>
    </location>
</feature>
<keyword evidence="3" id="KW-1003">Cell membrane</keyword>